<dbReference type="InterPro" id="IPR043502">
    <property type="entry name" value="DNA/RNA_pol_sf"/>
</dbReference>
<protein>
    <submittedName>
        <fullName evidence="1">Retrovirus-related Pol polyprotein from type-2 retrotransposable element R2DM</fullName>
    </submittedName>
</protein>
<dbReference type="SUPFAM" id="SSF56672">
    <property type="entry name" value="DNA/RNA polymerases"/>
    <property type="match status" value="1"/>
</dbReference>
<dbReference type="EMBL" id="JYDH01000239">
    <property type="protein sequence ID" value="KRY27696.1"/>
    <property type="molecule type" value="Genomic_DNA"/>
</dbReference>
<keyword evidence="2" id="KW-1185">Reference proteome</keyword>
<evidence type="ECO:0000313" key="2">
    <source>
        <dbReference type="Proteomes" id="UP000054776"/>
    </source>
</evidence>
<dbReference type="Proteomes" id="UP000054776">
    <property type="component" value="Unassembled WGS sequence"/>
</dbReference>
<reference evidence="1 2" key="1">
    <citation type="submission" date="2015-01" db="EMBL/GenBank/DDBJ databases">
        <title>Evolution of Trichinella species and genotypes.</title>
        <authorList>
            <person name="Korhonen P.K."/>
            <person name="Edoardo P."/>
            <person name="Giuseppe L.R."/>
            <person name="Gasser R.B."/>
        </authorList>
    </citation>
    <scope>NUCLEOTIDE SEQUENCE [LARGE SCALE GENOMIC DNA]</scope>
    <source>
        <strain evidence="1">ISS3</strain>
    </source>
</reference>
<sequence>MKVKTSAGPDGIQVSHLRTCDPVCLTKASNLFLLTRCIPQQLKDCRTTLIPKTDSPHPDAEDYRPITVASCLYRLFSKIAMRRLENSFSLHPRQKALPSGTNGAFDNTAKIMTIIREAHLSTFSASSQKSTKYQWTADHMRDVQEVEEEPAARKS</sequence>
<comment type="caution">
    <text evidence="1">The sequence shown here is derived from an EMBL/GenBank/DDBJ whole genome shotgun (WGS) entry which is preliminary data.</text>
</comment>
<dbReference type="AlphaFoldDB" id="A0A0V1ASC4"/>
<dbReference type="OrthoDB" id="5856459at2759"/>
<evidence type="ECO:0000313" key="1">
    <source>
        <dbReference type="EMBL" id="KRY27696.1"/>
    </source>
</evidence>
<gene>
    <name evidence="1" type="primary">pol</name>
    <name evidence="1" type="ORF">T01_7779</name>
</gene>
<dbReference type="InParanoid" id="A0A0V1ASC4"/>
<proteinExistence type="predicted"/>
<dbReference type="STRING" id="6334.A0A0V1ASC4"/>
<organism evidence="1 2">
    <name type="scientific">Trichinella spiralis</name>
    <name type="common">Trichina worm</name>
    <dbReference type="NCBI Taxonomy" id="6334"/>
    <lineage>
        <taxon>Eukaryota</taxon>
        <taxon>Metazoa</taxon>
        <taxon>Ecdysozoa</taxon>
        <taxon>Nematoda</taxon>
        <taxon>Enoplea</taxon>
        <taxon>Dorylaimia</taxon>
        <taxon>Trichinellida</taxon>
        <taxon>Trichinellidae</taxon>
        <taxon>Trichinella</taxon>
    </lineage>
</organism>
<name>A0A0V1ASC4_TRISP</name>
<dbReference type="PANTHER" id="PTHR19446">
    <property type="entry name" value="REVERSE TRANSCRIPTASES"/>
    <property type="match status" value="1"/>
</dbReference>
<accession>A0A0V1ASC4</accession>